<dbReference type="GO" id="GO:0046872">
    <property type="term" value="F:metal ion binding"/>
    <property type="evidence" value="ECO:0007669"/>
    <property type="project" value="UniProtKB-KW"/>
</dbReference>
<dbReference type="RefSeq" id="WP_087462996.1">
    <property type="nucleotide sequence ID" value="NZ_CP021425.1"/>
</dbReference>
<name>A0A1Y0ICA7_9GAMM</name>
<dbReference type="GO" id="GO:0070403">
    <property type="term" value="F:NAD+ binding"/>
    <property type="evidence" value="ECO:0007669"/>
    <property type="project" value="InterPro"/>
</dbReference>
<dbReference type="PANTHER" id="PTHR11085:SF4">
    <property type="entry name" value="NAD-DEPENDENT PROTEIN DEACYLASE"/>
    <property type="match status" value="1"/>
</dbReference>
<feature type="binding site" evidence="4">
    <location>
        <position position="168"/>
    </location>
    <ligand>
        <name>Zn(2+)</name>
        <dbReference type="ChEBI" id="CHEBI:29105"/>
    </ligand>
</feature>
<organism evidence="6 7">
    <name type="scientific">Oleiphilus messinensis</name>
    <dbReference type="NCBI Taxonomy" id="141451"/>
    <lineage>
        <taxon>Bacteria</taxon>
        <taxon>Pseudomonadati</taxon>
        <taxon>Pseudomonadota</taxon>
        <taxon>Gammaproteobacteria</taxon>
        <taxon>Oceanospirillales</taxon>
        <taxon>Oleiphilaceae</taxon>
        <taxon>Oleiphilus</taxon>
    </lineage>
</organism>
<dbReference type="Gene3D" id="3.40.50.1220">
    <property type="entry name" value="TPP-binding domain"/>
    <property type="match status" value="1"/>
</dbReference>
<dbReference type="EC" id="2.3.1.286" evidence="1"/>
<evidence type="ECO:0000259" key="5">
    <source>
        <dbReference type="PROSITE" id="PS50305"/>
    </source>
</evidence>
<gene>
    <name evidence="6" type="ORF">OLMES_4176</name>
</gene>
<dbReference type="InterPro" id="IPR029035">
    <property type="entry name" value="DHS-like_NAD/FAD-binding_dom"/>
</dbReference>
<feature type="binding site" evidence="4">
    <location>
        <position position="165"/>
    </location>
    <ligand>
        <name>Zn(2+)</name>
        <dbReference type="ChEBI" id="CHEBI:29105"/>
    </ligand>
</feature>
<dbReference type="AlphaFoldDB" id="A0A1Y0ICA7"/>
<dbReference type="OrthoDB" id="9800582at2"/>
<dbReference type="EMBL" id="CP021425">
    <property type="protein sequence ID" value="ARU58192.1"/>
    <property type="molecule type" value="Genomic_DNA"/>
</dbReference>
<evidence type="ECO:0000256" key="4">
    <source>
        <dbReference type="PROSITE-ProRule" id="PRU00236"/>
    </source>
</evidence>
<proteinExistence type="predicted"/>
<accession>A0A1Y0ICA7</accession>
<reference evidence="6 7" key="1">
    <citation type="submission" date="2017-05" db="EMBL/GenBank/DDBJ databases">
        <title>Genomic insights into alkan degradation activity of Oleiphilus messinensis.</title>
        <authorList>
            <person name="Kozyavkin S.A."/>
            <person name="Slesarev A.I."/>
            <person name="Golyshin P.N."/>
            <person name="Korzhenkov A."/>
            <person name="Golyshina O.N."/>
            <person name="Toshchakov S.V."/>
        </authorList>
    </citation>
    <scope>NUCLEOTIDE SEQUENCE [LARGE SCALE GENOMIC DNA]</scope>
    <source>
        <strain evidence="6 7">ME102</strain>
    </source>
</reference>
<dbReference type="PANTHER" id="PTHR11085">
    <property type="entry name" value="NAD-DEPENDENT PROTEIN DEACYLASE SIRTUIN-5, MITOCHONDRIAL-RELATED"/>
    <property type="match status" value="1"/>
</dbReference>
<dbReference type="InterPro" id="IPR003000">
    <property type="entry name" value="Sirtuin"/>
</dbReference>
<keyword evidence="7" id="KW-1185">Reference proteome</keyword>
<protein>
    <recommendedName>
        <fullName evidence="1">protein acetyllysine N-acetyltransferase</fullName>
        <ecNumber evidence="1">2.3.1.286</ecNumber>
    </recommendedName>
</protein>
<keyword evidence="4" id="KW-0479">Metal-binding</keyword>
<dbReference type="Pfam" id="PF02146">
    <property type="entry name" value="SIR2"/>
    <property type="match status" value="1"/>
</dbReference>
<feature type="binding site" evidence="4">
    <location>
        <position position="139"/>
    </location>
    <ligand>
        <name>Zn(2+)</name>
        <dbReference type="ChEBI" id="CHEBI:29105"/>
    </ligand>
</feature>
<keyword evidence="2" id="KW-0808">Transferase</keyword>
<keyword evidence="3" id="KW-0520">NAD</keyword>
<evidence type="ECO:0000256" key="1">
    <source>
        <dbReference type="ARBA" id="ARBA00012928"/>
    </source>
</evidence>
<feature type="binding site" evidence="4">
    <location>
        <position position="142"/>
    </location>
    <ligand>
        <name>Zn(2+)</name>
        <dbReference type="ChEBI" id="CHEBI:29105"/>
    </ligand>
</feature>
<evidence type="ECO:0000256" key="3">
    <source>
        <dbReference type="ARBA" id="ARBA00023027"/>
    </source>
</evidence>
<dbReference type="InterPro" id="IPR026591">
    <property type="entry name" value="Sirtuin_cat_small_dom_sf"/>
</dbReference>
<feature type="active site" description="Proton acceptor" evidence="4">
    <location>
        <position position="131"/>
    </location>
</feature>
<feature type="domain" description="Deacetylase sirtuin-type" evidence="5">
    <location>
        <begin position="4"/>
        <end position="263"/>
    </location>
</feature>
<dbReference type="GO" id="GO:0017136">
    <property type="term" value="F:histone deacetylase activity, NAD-dependent"/>
    <property type="evidence" value="ECO:0007669"/>
    <property type="project" value="TreeGrafter"/>
</dbReference>
<dbReference type="InterPro" id="IPR026590">
    <property type="entry name" value="Ssirtuin_cat_dom"/>
</dbReference>
<evidence type="ECO:0000313" key="7">
    <source>
        <dbReference type="Proteomes" id="UP000196027"/>
    </source>
</evidence>
<dbReference type="KEGG" id="ome:OLMES_4176"/>
<dbReference type="Gene3D" id="3.30.1600.10">
    <property type="entry name" value="SIR2/SIRT2 'Small Domain"/>
    <property type="match status" value="1"/>
</dbReference>
<evidence type="ECO:0000313" key="6">
    <source>
        <dbReference type="EMBL" id="ARU58192.1"/>
    </source>
</evidence>
<sequence length="263" mass="29231">MIQDATDKELINKVSELIAQSQRILFITGAGISAESGLPTYRGVGGLYDRNLTDDGYTIEEALSAQMMASRPDITWKYLWQIGSACRQAKPNRAHEVIAALEKRKPESWVLTQNVDGYHRTAGSENLIEIHGHAFDLHCPTCAAEYTHEALFDDTADSVDFPPHCDQCGGVIRPDVVLFGEMLPEQKLQILMREYMKGFELVFSIGTSGAFPYIVEPVIRAAQQGIPTVEINPGETPVSEIVQYRLEMPAADALGQIWQHLQQ</sequence>
<dbReference type="CDD" id="cd01407">
    <property type="entry name" value="SIR2-fam"/>
    <property type="match status" value="1"/>
</dbReference>
<evidence type="ECO:0000256" key="2">
    <source>
        <dbReference type="ARBA" id="ARBA00022679"/>
    </source>
</evidence>
<keyword evidence="4" id="KW-0862">Zinc</keyword>
<dbReference type="PROSITE" id="PS50305">
    <property type="entry name" value="SIRTUIN"/>
    <property type="match status" value="1"/>
</dbReference>
<dbReference type="NCBIfam" id="NF001753">
    <property type="entry name" value="PRK00481.1-3"/>
    <property type="match status" value="1"/>
</dbReference>
<dbReference type="InterPro" id="IPR050134">
    <property type="entry name" value="NAD-dep_sirtuin_deacylases"/>
</dbReference>
<dbReference type="SUPFAM" id="SSF52467">
    <property type="entry name" value="DHS-like NAD/FAD-binding domain"/>
    <property type="match status" value="1"/>
</dbReference>
<dbReference type="Proteomes" id="UP000196027">
    <property type="component" value="Chromosome"/>
</dbReference>